<evidence type="ECO:0000256" key="1">
    <source>
        <dbReference type="ARBA" id="ARBA00004141"/>
    </source>
</evidence>
<dbReference type="GO" id="GO:0016020">
    <property type="term" value="C:membrane"/>
    <property type="evidence" value="ECO:0007669"/>
    <property type="project" value="UniProtKB-SubCell"/>
</dbReference>
<dbReference type="InterPro" id="IPR006153">
    <property type="entry name" value="Cation/H_exchanger_TM"/>
</dbReference>
<feature type="transmembrane region" description="Helical" evidence="7">
    <location>
        <begin position="118"/>
        <end position="137"/>
    </location>
</feature>
<evidence type="ECO:0000256" key="3">
    <source>
        <dbReference type="ARBA" id="ARBA00022448"/>
    </source>
</evidence>
<comment type="subcellular location">
    <subcellularLocation>
        <location evidence="1">Membrane</location>
        <topology evidence="1">Multi-pass membrane protein</topology>
    </subcellularLocation>
</comment>
<dbReference type="GO" id="GO:0006813">
    <property type="term" value="P:potassium ion transport"/>
    <property type="evidence" value="ECO:0007669"/>
    <property type="project" value="InterPro"/>
</dbReference>
<feature type="domain" description="Cation/H+ exchanger transmembrane" evidence="8">
    <location>
        <begin position="16"/>
        <end position="370"/>
    </location>
</feature>
<gene>
    <name evidence="10" type="ORF">AMS69_13670</name>
    <name evidence="11" type="ORF">GOC83_07285</name>
</gene>
<feature type="transmembrane region" description="Helical" evidence="7">
    <location>
        <begin position="217"/>
        <end position="234"/>
    </location>
</feature>
<comment type="caution">
    <text evidence="10">The sequence shown here is derived from an EMBL/GenBank/DDBJ whole genome shotgun (WGS) entry which is preliminary data.</text>
</comment>
<dbReference type="Gene3D" id="3.40.50.720">
    <property type="entry name" value="NAD(P)-binding Rossmann-like Domain"/>
    <property type="match status" value="1"/>
</dbReference>
<dbReference type="Pfam" id="PF00999">
    <property type="entry name" value="Na_H_Exchanger"/>
    <property type="match status" value="1"/>
</dbReference>
<reference evidence="11" key="2">
    <citation type="submission" date="2019-12" db="EMBL/GenBank/DDBJ databases">
        <title>The whole-genome sequencing of Haloarcula japonica strain pws8.</title>
        <authorList>
            <person name="Verma D.K."/>
            <person name="Gopal K."/>
            <person name="Prasad E.S."/>
        </authorList>
    </citation>
    <scope>NUCLEOTIDE SEQUENCE</scope>
    <source>
        <strain evidence="11">Pws8</strain>
    </source>
</reference>
<proteinExistence type="inferred from homology"/>
<dbReference type="SUPFAM" id="SSF51735">
    <property type="entry name" value="NAD(P)-binding Rossmann-fold domains"/>
    <property type="match status" value="1"/>
</dbReference>
<keyword evidence="6 7" id="KW-0472">Membrane</keyword>
<keyword evidence="4 7" id="KW-0812">Transmembrane</keyword>
<dbReference type="Pfam" id="PF02254">
    <property type="entry name" value="TrkA_N"/>
    <property type="match status" value="1"/>
</dbReference>
<evidence type="ECO:0000256" key="4">
    <source>
        <dbReference type="ARBA" id="ARBA00022692"/>
    </source>
</evidence>
<evidence type="ECO:0000259" key="9">
    <source>
        <dbReference type="Pfam" id="PF02254"/>
    </source>
</evidence>
<evidence type="ECO:0000256" key="6">
    <source>
        <dbReference type="ARBA" id="ARBA00023136"/>
    </source>
</evidence>
<dbReference type="OrthoDB" id="43518at2157"/>
<organism evidence="10 12">
    <name type="scientific">Haloarcula rubripromontorii</name>
    <dbReference type="NCBI Taxonomy" id="1705562"/>
    <lineage>
        <taxon>Archaea</taxon>
        <taxon>Methanobacteriati</taxon>
        <taxon>Methanobacteriota</taxon>
        <taxon>Stenosarchaea group</taxon>
        <taxon>Halobacteria</taxon>
        <taxon>Halobacteriales</taxon>
        <taxon>Haloarculaceae</taxon>
        <taxon>Haloarcula</taxon>
    </lineage>
</organism>
<dbReference type="PATRIC" id="fig|1705562.3.peg.3324"/>
<dbReference type="STRING" id="1705562.AMS69_13670"/>
<name>A0A0M9AI14_9EURY</name>
<keyword evidence="3" id="KW-0813">Transport</keyword>
<sequence>MVAELALTTDLAIILVAAAFVAIFAHQTGQPTLVGYLLTGLLLGPAVLGIVESGEITTTMAELGLAFLLFLLGIKMRIEEIRPIFHPIIKISLPQMALVFLAGLGTAMVLGFPVWEALLIGAVVMYSSTAVVIKMLTDKDAVTSLPGKIDVGVLLVQDVVVVVLLTLLASGRPESAADLGITLLTIFGLVASIGVITVAATRHLLPELFRRIADDKDAFFLVAVAWAFLFILVFDELELSIEMGAFLAGVSLAQLPYSTELRDRISPLTNLFILIFFVSIGLQLEAGDLFVYWWEAVVAAFVLIPAKFLIFFTLLDWQGFSLETTFLGSVNMIQVSEFALVAGAVAVAEGFVGEPILGFLSLLAVLTMSISVYVIKYNQQLYERLYPFLSRWETAGKEGVIEQKRYRDHAVVIGYDELTRGVLPRLEEFYDDVVVIDRKVAHIEELEDAGYDVVYGDFRHAEIRNESGLKRADFVLSSSAEPDVNKALLADVSERTTVFVEAEWPQDARELYDHGAHYVVLSPQLTAERLAEYLDAYFEDREVFSVAAETDIVNSRRSGTVSGPGGDSDGGFGE</sequence>
<keyword evidence="5 7" id="KW-1133">Transmembrane helix</keyword>
<feature type="transmembrane region" description="Helical" evidence="7">
    <location>
        <begin position="290"/>
        <end position="314"/>
    </location>
</feature>
<feature type="transmembrane region" description="Helical" evidence="7">
    <location>
        <begin position="6"/>
        <end position="26"/>
    </location>
</feature>
<evidence type="ECO:0000256" key="2">
    <source>
        <dbReference type="ARBA" id="ARBA00005551"/>
    </source>
</evidence>
<dbReference type="Gene3D" id="1.20.1530.20">
    <property type="match status" value="1"/>
</dbReference>
<dbReference type="GO" id="GO:0015297">
    <property type="term" value="F:antiporter activity"/>
    <property type="evidence" value="ECO:0007669"/>
    <property type="project" value="InterPro"/>
</dbReference>
<dbReference type="PANTHER" id="PTHR42751:SF3">
    <property type="entry name" value="SODIUM_GLUTAMATE SYMPORTER"/>
    <property type="match status" value="1"/>
</dbReference>
<reference evidence="10 12" key="1">
    <citation type="submission" date="2015-08" db="EMBL/GenBank/DDBJ databases">
        <title>Genomes of Isolates from Cabo Rojo, PR.</title>
        <authorList>
            <person name="Sanchez-Nieves R.L."/>
            <person name="Montalvo-Rodriguez R."/>
        </authorList>
    </citation>
    <scope>NUCLEOTIDE SEQUENCE [LARGE SCALE GENOMIC DNA]</scope>
    <source>
        <strain evidence="10 12">SL3</strain>
    </source>
</reference>
<dbReference type="PANTHER" id="PTHR42751">
    <property type="entry name" value="SODIUM/HYDROGEN EXCHANGER FAMILY/TRKA DOMAIN PROTEIN"/>
    <property type="match status" value="1"/>
</dbReference>
<dbReference type="InterPro" id="IPR038770">
    <property type="entry name" value="Na+/solute_symporter_sf"/>
</dbReference>
<feature type="transmembrane region" description="Helical" evidence="7">
    <location>
        <begin position="356"/>
        <end position="375"/>
    </location>
</feature>
<protein>
    <submittedName>
        <fullName evidence="10">Potassium transporter Kef</fullName>
    </submittedName>
</protein>
<evidence type="ECO:0000256" key="7">
    <source>
        <dbReference type="SAM" id="Phobius"/>
    </source>
</evidence>
<accession>A0A0M9AI14</accession>
<comment type="similarity">
    <text evidence="2">Belongs to the monovalent cation:proton antiporter 2 (CPA2) transporter (TC 2.A.37) family.</text>
</comment>
<dbReference type="InterPro" id="IPR036291">
    <property type="entry name" value="NAD(P)-bd_dom_sf"/>
</dbReference>
<feature type="domain" description="RCK N-terminal" evidence="9">
    <location>
        <begin position="411"/>
        <end position="521"/>
    </location>
</feature>
<dbReference type="RefSeq" id="WP_053968617.1">
    <property type="nucleotide sequence ID" value="NZ_LIUF01000004.1"/>
</dbReference>
<dbReference type="EMBL" id="WOWB01000001">
    <property type="protein sequence ID" value="NLV05938.1"/>
    <property type="molecule type" value="Genomic_DNA"/>
</dbReference>
<dbReference type="InterPro" id="IPR003148">
    <property type="entry name" value="RCK_N"/>
</dbReference>
<feature type="transmembrane region" description="Helical" evidence="7">
    <location>
        <begin position="56"/>
        <end position="74"/>
    </location>
</feature>
<dbReference type="AlphaFoldDB" id="A0A0M9AI14"/>
<feature type="transmembrane region" description="Helical" evidence="7">
    <location>
        <begin position="265"/>
        <end position="284"/>
    </location>
</feature>
<dbReference type="Proteomes" id="UP000610611">
    <property type="component" value="Unassembled WGS sequence"/>
</dbReference>
<feature type="transmembrane region" description="Helical" evidence="7">
    <location>
        <begin position="33"/>
        <end position="50"/>
    </location>
</feature>
<evidence type="ECO:0000259" key="8">
    <source>
        <dbReference type="Pfam" id="PF00999"/>
    </source>
</evidence>
<feature type="transmembrane region" description="Helical" evidence="7">
    <location>
        <begin position="181"/>
        <end position="205"/>
    </location>
</feature>
<evidence type="ECO:0000313" key="10">
    <source>
        <dbReference type="EMBL" id="KOX92412.1"/>
    </source>
</evidence>
<dbReference type="GO" id="GO:1902600">
    <property type="term" value="P:proton transmembrane transport"/>
    <property type="evidence" value="ECO:0007669"/>
    <property type="project" value="InterPro"/>
</dbReference>
<feature type="transmembrane region" description="Helical" evidence="7">
    <location>
        <begin position="95"/>
        <end position="112"/>
    </location>
</feature>
<evidence type="ECO:0000313" key="12">
    <source>
        <dbReference type="Proteomes" id="UP000037729"/>
    </source>
</evidence>
<evidence type="ECO:0000313" key="11">
    <source>
        <dbReference type="EMBL" id="NLV05938.1"/>
    </source>
</evidence>
<dbReference type="Proteomes" id="UP000037729">
    <property type="component" value="Unassembled WGS sequence"/>
</dbReference>
<evidence type="ECO:0000256" key="5">
    <source>
        <dbReference type="ARBA" id="ARBA00022989"/>
    </source>
</evidence>
<feature type="transmembrane region" description="Helical" evidence="7">
    <location>
        <begin position="149"/>
        <end position="169"/>
    </location>
</feature>
<dbReference type="EMBL" id="LIUF01000004">
    <property type="protein sequence ID" value="KOX92412.1"/>
    <property type="molecule type" value="Genomic_DNA"/>
</dbReference>
<keyword evidence="12" id="KW-1185">Reference proteome</keyword>